<proteinExistence type="predicted"/>
<sequence length="92" mass="10294">MSELNGYFENNDSAYIDKQILPSSAACTRAAAQDTEDTSFSESADFLVGQQNHLAILVPESNLFFVEKQSKQAVRFYCASSDMLQCALRRLF</sequence>
<comment type="caution">
    <text evidence="1">The sequence shown here is derived from an EMBL/GenBank/DDBJ whole genome shotgun (WGS) entry which is preliminary data.</text>
</comment>
<name>A0A4C1XWM3_EUMVA</name>
<protein>
    <submittedName>
        <fullName evidence="1">Uncharacterized protein</fullName>
    </submittedName>
</protein>
<evidence type="ECO:0000313" key="2">
    <source>
        <dbReference type="Proteomes" id="UP000299102"/>
    </source>
</evidence>
<accession>A0A4C1XWM3</accession>
<organism evidence="1 2">
    <name type="scientific">Eumeta variegata</name>
    <name type="common">Bagworm moth</name>
    <name type="synonym">Eumeta japonica</name>
    <dbReference type="NCBI Taxonomy" id="151549"/>
    <lineage>
        <taxon>Eukaryota</taxon>
        <taxon>Metazoa</taxon>
        <taxon>Ecdysozoa</taxon>
        <taxon>Arthropoda</taxon>
        <taxon>Hexapoda</taxon>
        <taxon>Insecta</taxon>
        <taxon>Pterygota</taxon>
        <taxon>Neoptera</taxon>
        <taxon>Endopterygota</taxon>
        <taxon>Lepidoptera</taxon>
        <taxon>Glossata</taxon>
        <taxon>Ditrysia</taxon>
        <taxon>Tineoidea</taxon>
        <taxon>Psychidae</taxon>
        <taxon>Oiketicinae</taxon>
        <taxon>Eumeta</taxon>
    </lineage>
</organism>
<gene>
    <name evidence="1" type="ORF">EVAR_50452_1</name>
</gene>
<dbReference type="Proteomes" id="UP000299102">
    <property type="component" value="Unassembled WGS sequence"/>
</dbReference>
<reference evidence="1 2" key="1">
    <citation type="journal article" date="2019" name="Commun. Biol.">
        <title>The bagworm genome reveals a unique fibroin gene that provides high tensile strength.</title>
        <authorList>
            <person name="Kono N."/>
            <person name="Nakamura H."/>
            <person name="Ohtoshi R."/>
            <person name="Tomita M."/>
            <person name="Numata K."/>
            <person name="Arakawa K."/>
        </authorList>
    </citation>
    <scope>NUCLEOTIDE SEQUENCE [LARGE SCALE GENOMIC DNA]</scope>
</reference>
<dbReference type="AlphaFoldDB" id="A0A4C1XWM3"/>
<evidence type="ECO:0000313" key="1">
    <source>
        <dbReference type="EMBL" id="GBP66627.1"/>
    </source>
</evidence>
<dbReference type="EMBL" id="BGZK01000963">
    <property type="protein sequence ID" value="GBP66627.1"/>
    <property type="molecule type" value="Genomic_DNA"/>
</dbReference>
<keyword evidence="2" id="KW-1185">Reference proteome</keyword>